<evidence type="ECO:0000256" key="3">
    <source>
        <dbReference type="SAM" id="Phobius"/>
    </source>
</evidence>
<name>A0AAU9X6C3_9CNID</name>
<feature type="transmembrane region" description="Helical" evidence="3">
    <location>
        <begin position="971"/>
        <end position="1001"/>
    </location>
</feature>
<feature type="transmembrane region" description="Helical" evidence="3">
    <location>
        <begin position="1252"/>
        <end position="1272"/>
    </location>
</feature>
<evidence type="ECO:0000313" key="5">
    <source>
        <dbReference type="Proteomes" id="UP001159428"/>
    </source>
</evidence>
<keyword evidence="1" id="KW-0175">Coiled coil</keyword>
<feature type="transmembrane region" description="Helical" evidence="3">
    <location>
        <begin position="123"/>
        <end position="149"/>
    </location>
</feature>
<keyword evidence="3" id="KW-0472">Membrane</keyword>
<organism evidence="4 5">
    <name type="scientific">Pocillopora meandrina</name>
    <dbReference type="NCBI Taxonomy" id="46732"/>
    <lineage>
        <taxon>Eukaryota</taxon>
        <taxon>Metazoa</taxon>
        <taxon>Cnidaria</taxon>
        <taxon>Anthozoa</taxon>
        <taxon>Hexacorallia</taxon>
        <taxon>Scleractinia</taxon>
        <taxon>Astrocoeniina</taxon>
        <taxon>Pocilloporidae</taxon>
        <taxon>Pocillopora</taxon>
    </lineage>
</organism>
<gene>
    <name evidence="4" type="ORF">PMEA_00018439</name>
</gene>
<dbReference type="Proteomes" id="UP001159428">
    <property type="component" value="Unassembled WGS sequence"/>
</dbReference>
<feature type="transmembrane region" description="Helical" evidence="3">
    <location>
        <begin position="1597"/>
        <end position="1621"/>
    </location>
</feature>
<proteinExistence type="predicted"/>
<accession>A0AAU9X6C3</accession>
<keyword evidence="3" id="KW-1133">Transmembrane helix</keyword>
<evidence type="ECO:0008006" key="6">
    <source>
        <dbReference type="Google" id="ProtNLM"/>
    </source>
</evidence>
<keyword evidence="5" id="KW-1185">Reference proteome</keyword>
<evidence type="ECO:0000256" key="2">
    <source>
        <dbReference type="SAM" id="MobiDB-lite"/>
    </source>
</evidence>
<sequence>MTTQPSIRRLVPLFFSVFIASTTSAIKTYQKFVGLPETGDRVDYSNASEHSRTLIIRHNLPGKIFFYESSEFWIELLTTTPEDDNNSLVKISYTALADNNSILLEVYAPQIKLSADTNGTEKLLVIIFSALVSFFILGLMVSALCYFCYWKKRQKTDANESVEDISRTSYLSSSRTSLNGVGPSPSGTQFLVVAVCACALHAQLQTANVEITIYFPREFLRSDSRVFLKSENNNEVRVATNDTRLKINIFDVPNAGFISENRCFDKNTSCINGACDPMVGKCVCPRRMRAIRLKGGNEEDMRCVFKCDQKCQSGFFEVSSCNHTHQAVCKKCRPQCSFKEFESVQCTGKTDRNCTDISQLPHIQVSPNIVYEDVLKAKDDIPLRKTVSNDSSSSSLWFNRSSGLAIKLRILTIDYGTTFREVKHDANDNSKLPKDVTSQIVLRELCSSPVPDYYRIDLEESSENVQIIKGQPNTPCPRYDGKLKTLPTEGNILSCNGAENPVVRLFGVENRNQDYWKEESSKACHTLRNDCNKCRNECTISSLKNPVCSLTRSNTLHDSKQEYGEHFMYCFDCCFRENCTCSSCACTHYKSSCIDSQVTCVGEKQFIIPITPVFSSGGHFKCHVKLSRGPVFEFEASLWKDGKFLRKIQEKRDKNYTQETGRETTSYDYGYIVLRHSSKIRNNLGTFLMISGKVGESNFSVGWYKTEQKSEPHNTTDKLFIQPTEPFKINTNSWPQDNCQTFDAEKFLLISPKASINNFEELTQVTAKVAHEDSGRVYKVFNNSGSQEVHVEVPSERSILQHVYPGTVILNDNSFAGKLLRNRTFWTIRLTGRVSTCPGFFVARLTDQDRPDVNVYYYDIAITNEDCLFQVEFNLPSGGDANLIDKQFVVRLTDSRKTLKLILVSPRRIPEFKPPDNDETFDLKKLEVFIPFGGAAGGMFLFFLAILIYGYKTRPKDSYHRDRDNELHFRHILFVVWFVGVRLVKSFLLTLTALFVILTAIHHTNVKTLEKYKTFHEQQAKLEEKFLQEMDKHKAQEIDRQWSLLSEGKAACEKNLKALNVFLEKHFREMRERQEEEMKRKSILYAAEDRIKKQFSASKAKFEKERKRLNERLEAYSNEINTRISQIQAKIEKSFWLKVAKGLYKSLDGLSRAFGGGGIKKPFIEWVGLSVNFPSVKAKLPSFDDIFQTFDSEPPIDSKRAQDINLTMWQRKTQISAKVNIQQVSAPNVNISRNLRIERAEELLALEWIVQLYRNGIFISVLIVFDVLWFVYRHCRTYQLAIVLLHGFPKVFKLEEIQKKEEKKEAKKKRKEEKARINKQKNEARGNEKETKVDEFNMKNPNLEDSSRPPRFIDSSQESLLDQSQDSLLNVRSDQPDKEITLQESKSKRATRLGLKGLDNLNKVFLKFLVKLKQLNYQINNTNFVPMCLLLVIAILSVYVVIITAKHSMNVETMEIVGYFDLKMAPLLTMRKIVNTRITSNAFLVNDVHIPYYENRVNTRISFYRKKAEMYQAYQCAKADLHNEEYCSWAQEPGMDCDGVGPYSKDFLNKLTQFECNLEPVIPQRFTKFDRFRYKEVHKKALSPYLAALRGVILDTFYMFLVIIGIVILSKVLEIALFFLLKRFDLVRQVKHYQTHRDLKGELSVPHCIKYPSNESIIRHVGPLHMSNEMIATFGSNIHEGKSIQWIK</sequence>
<evidence type="ECO:0000313" key="4">
    <source>
        <dbReference type="EMBL" id="CAH3138417.1"/>
    </source>
</evidence>
<comment type="caution">
    <text evidence="4">The sequence shown here is derived from an EMBL/GenBank/DDBJ whole genome shotgun (WGS) entry which is preliminary data.</text>
</comment>
<dbReference type="EMBL" id="CALNXJ010000032">
    <property type="protein sequence ID" value="CAH3138417.1"/>
    <property type="molecule type" value="Genomic_DNA"/>
</dbReference>
<feature type="transmembrane region" description="Helical" evidence="3">
    <location>
        <begin position="928"/>
        <end position="951"/>
    </location>
</feature>
<feature type="compositionally biased region" description="Basic and acidic residues" evidence="2">
    <location>
        <begin position="1312"/>
        <end position="1337"/>
    </location>
</feature>
<feature type="coiled-coil region" evidence="1">
    <location>
        <begin position="1092"/>
        <end position="1126"/>
    </location>
</feature>
<feature type="transmembrane region" description="Helical" evidence="3">
    <location>
        <begin position="1424"/>
        <end position="1445"/>
    </location>
</feature>
<protein>
    <recommendedName>
        <fullName evidence="6">TNFR-Cys domain-containing protein</fullName>
    </recommendedName>
</protein>
<keyword evidence="3" id="KW-0812">Transmembrane</keyword>
<reference evidence="4 5" key="1">
    <citation type="submission" date="2022-05" db="EMBL/GenBank/DDBJ databases">
        <authorList>
            <consortium name="Genoscope - CEA"/>
            <person name="William W."/>
        </authorList>
    </citation>
    <scope>NUCLEOTIDE SEQUENCE [LARGE SCALE GENOMIC DNA]</scope>
</reference>
<feature type="region of interest" description="Disordered" evidence="2">
    <location>
        <begin position="1304"/>
        <end position="1350"/>
    </location>
</feature>
<evidence type="ECO:0000256" key="1">
    <source>
        <dbReference type="SAM" id="Coils"/>
    </source>
</evidence>